<dbReference type="InterPro" id="IPR002514">
    <property type="entry name" value="Transposase_8"/>
</dbReference>
<reference evidence="3 4" key="1">
    <citation type="submission" date="2024-06" db="EMBL/GenBank/DDBJ databases">
        <title>Genomic Encyclopedia of Type Strains, Phase IV (KMG-IV): sequencing the most valuable type-strain genomes for metagenomic binning, comparative biology and taxonomic classification.</title>
        <authorList>
            <person name="Goeker M."/>
        </authorList>
    </citation>
    <scope>NUCLEOTIDE SEQUENCE [LARGE SCALE GENOMIC DNA]</scope>
    <source>
        <strain evidence="3 4">DSM 27865</strain>
    </source>
</reference>
<proteinExistence type="predicted"/>
<protein>
    <submittedName>
        <fullName evidence="3">Transposase-like protein</fullName>
    </submittedName>
</protein>
<feature type="compositionally biased region" description="Low complexity" evidence="2">
    <location>
        <begin position="127"/>
        <end position="140"/>
    </location>
</feature>
<gene>
    <name evidence="3" type="ORF">ABID37_004530</name>
</gene>
<keyword evidence="1" id="KW-0175">Coiled coil</keyword>
<organism evidence="3 4">
    <name type="scientific">Aquamicrobium terrae</name>
    <dbReference type="NCBI Taxonomy" id="1324945"/>
    <lineage>
        <taxon>Bacteria</taxon>
        <taxon>Pseudomonadati</taxon>
        <taxon>Pseudomonadota</taxon>
        <taxon>Alphaproteobacteria</taxon>
        <taxon>Hyphomicrobiales</taxon>
        <taxon>Phyllobacteriaceae</taxon>
        <taxon>Aquamicrobium</taxon>
    </lineage>
</organism>
<dbReference type="EMBL" id="JBEPML010000022">
    <property type="protein sequence ID" value="MET3794290.1"/>
    <property type="molecule type" value="Genomic_DNA"/>
</dbReference>
<sequence>MRRKAPSFIVEVKRKRGHRGTSRSLWSDVDLAAFGDGTTQVAAPQQQDLPHVDTARMTNDAREEQHTRMEHVMAAPQDVEAASVVAGEPPKVEAPEPQQKALRQKRAKADKPKAAASEKPARKDSAKQAAKAAEAPTAAVKGRRKTYSEKERRQKLAQIDRSIGRGESVRNAVKQTGISEQTYYQWKRTATSTSTASTGTDLQDLLALEKENERLKKQLAEHLRKENAELKKKLGLA</sequence>
<keyword evidence="4" id="KW-1185">Reference proteome</keyword>
<accession>A0ABV2N640</accession>
<feature type="compositionally biased region" description="Basic and acidic residues" evidence="2">
    <location>
        <begin position="57"/>
        <end position="71"/>
    </location>
</feature>
<dbReference type="SUPFAM" id="SSF46689">
    <property type="entry name" value="Homeodomain-like"/>
    <property type="match status" value="1"/>
</dbReference>
<evidence type="ECO:0000313" key="4">
    <source>
        <dbReference type="Proteomes" id="UP001549076"/>
    </source>
</evidence>
<evidence type="ECO:0000313" key="3">
    <source>
        <dbReference type="EMBL" id="MET3794290.1"/>
    </source>
</evidence>
<evidence type="ECO:0000256" key="1">
    <source>
        <dbReference type="SAM" id="Coils"/>
    </source>
</evidence>
<feature type="region of interest" description="Disordered" evidence="2">
    <location>
        <begin position="57"/>
        <end position="154"/>
    </location>
</feature>
<feature type="coiled-coil region" evidence="1">
    <location>
        <begin position="205"/>
        <end position="233"/>
    </location>
</feature>
<evidence type="ECO:0000256" key="2">
    <source>
        <dbReference type="SAM" id="MobiDB-lite"/>
    </source>
</evidence>
<name>A0ABV2N640_9HYPH</name>
<dbReference type="InterPro" id="IPR009057">
    <property type="entry name" value="Homeodomain-like_sf"/>
</dbReference>
<dbReference type="RefSeq" id="WP_354198912.1">
    <property type="nucleotide sequence ID" value="NZ_JBEPML010000022.1"/>
</dbReference>
<dbReference type="Proteomes" id="UP001549076">
    <property type="component" value="Unassembled WGS sequence"/>
</dbReference>
<comment type="caution">
    <text evidence="3">The sequence shown here is derived from an EMBL/GenBank/DDBJ whole genome shotgun (WGS) entry which is preliminary data.</text>
</comment>
<dbReference type="Pfam" id="PF01527">
    <property type="entry name" value="HTH_Tnp_1"/>
    <property type="match status" value="1"/>
</dbReference>